<dbReference type="FunFam" id="3.30.420.40:FF:000025">
    <property type="entry name" value="pantothenate kinase 2, mitochondrial"/>
    <property type="match status" value="1"/>
</dbReference>
<keyword evidence="7" id="KW-0547">Nucleotide-binding</keyword>
<dbReference type="GO" id="GO:0005829">
    <property type="term" value="C:cytosol"/>
    <property type="evidence" value="ECO:0007669"/>
    <property type="project" value="TreeGrafter"/>
</dbReference>
<evidence type="ECO:0000313" key="12">
    <source>
        <dbReference type="EMBL" id="KFD53236.1"/>
    </source>
</evidence>
<dbReference type="GO" id="GO:0004594">
    <property type="term" value="F:pantothenate kinase activity"/>
    <property type="evidence" value="ECO:0007669"/>
    <property type="project" value="UniProtKB-EC"/>
</dbReference>
<protein>
    <recommendedName>
        <fullName evidence="4">pantothenate kinase</fullName>
        <ecNumber evidence="4">2.7.1.33</ecNumber>
    </recommendedName>
</protein>
<evidence type="ECO:0000256" key="3">
    <source>
        <dbReference type="ARBA" id="ARBA00005225"/>
    </source>
</evidence>
<keyword evidence="9" id="KW-0067">ATP-binding</keyword>
<sequence>MVSCDKCSTSDEHHTCPALRLATDDRRTADTLPMPWFGMDIGGTLVKVVYFDPTDENTDHEYDNATVRKIRHLLLSNTAYGKTGVRDVQLQLENQPINGRVGTIHFIRFPTTAMPAFINLARLKGLARSSSTVCATGGGAYLYGKACQELSLKFNKLDEFHALVAGIQFIVQHNPEECYYIANPLGAEWKQVTLKEQLHPPYIVVNIGSGVSILAVDDKQTFRRVLGGGTFQGLCCLLAGTESFEEALQSAARGDNLKVDKLVRDIYGGDYKAFNLSGTTVAASFGNMIHADKRALVTSDDLTSSVLVTVTHNIASLALLCARVEKMKKLIFVGNFLRINTIAMRHIAEALNYWSNGTCKALFMKHEGYFGAVGCLINMMTLEEAGKQP</sequence>
<name>A0A085M7P0_9BILA</name>
<accession>A0A085M7P0</accession>
<evidence type="ECO:0000313" key="13">
    <source>
        <dbReference type="Proteomes" id="UP000030764"/>
    </source>
</evidence>
<comment type="catalytic activity">
    <reaction evidence="1">
        <text>(R)-pantothenate + ATP = (R)-4'-phosphopantothenate + ADP + H(+)</text>
        <dbReference type="Rhea" id="RHEA:16373"/>
        <dbReference type="ChEBI" id="CHEBI:10986"/>
        <dbReference type="ChEBI" id="CHEBI:15378"/>
        <dbReference type="ChEBI" id="CHEBI:29032"/>
        <dbReference type="ChEBI" id="CHEBI:30616"/>
        <dbReference type="ChEBI" id="CHEBI:456216"/>
        <dbReference type="EC" id="2.7.1.33"/>
    </reaction>
</comment>
<reference evidence="12 13" key="1">
    <citation type="journal article" date="2014" name="Nat. Genet.">
        <title>Genome and transcriptome of the porcine whipworm Trichuris suis.</title>
        <authorList>
            <person name="Jex A.R."/>
            <person name="Nejsum P."/>
            <person name="Schwarz E.M."/>
            <person name="Hu L."/>
            <person name="Young N.D."/>
            <person name="Hall R.S."/>
            <person name="Korhonen P.K."/>
            <person name="Liao S."/>
            <person name="Thamsborg S."/>
            <person name="Xia J."/>
            <person name="Xu P."/>
            <person name="Wang S."/>
            <person name="Scheerlinck J.P."/>
            <person name="Hofmann A."/>
            <person name="Sternberg P.W."/>
            <person name="Wang J."/>
            <person name="Gasser R.B."/>
        </authorList>
    </citation>
    <scope>NUCLEOTIDE SEQUENCE [LARGE SCALE GENOMIC DNA]</scope>
    <source>
        <strain evidence="12">DCEP-RM93M</strain>
    </source>
</reference>
<dbReference type="GO" id="GO:0015937">
    <property type="term" value="P:coenzyme A biosynthetic process"/>
    <property type="evidence" value="ECO:0007669"/>
    <property type="project" value="UniProtKB-KW"/>
</dbReference>
<evidence type="ECO:0000256" key="1">
    <source>
        <dbReference type="ARBA" id="ARBA00001206"/>
    </source>
</evidence>
<evidence type="ECO:0000256" key="4">
    <source>
        <dbReference type="ARBA" id="ARBA00012102"/>
    </source>
</evidence>
<comment type="similarity">
    <text evidence="11">Belongs to the type II pantothenate kinase family.</text>
</comment>
<dbReference type="InterPro" id="IPR004567">
    <property type="entry name" value="Type_II_PanK"/>
</dbReference>
<organism evidence="12 13">
    <name type="scientific">Trichuris suis</name>
    <name type="common">pig whipworm</name>
    <dbReference type="NCBI Taxonomy" id="68888"/>
    <lineage>
        <taxon>Eukaryota</taxon>
        <taxon>Metazoa</taxon>
        <taxon>Ecdysozoa</taxon>
        <taxon>Nematoda</taxon>
        <taxon>Enoplea</taxon>
        <taxon>Dorylaimia</taxon>
        <taxon>Trichinellida</taxon>
        <taxon>Trichuridae</taxon>
        <taxon>Trichuris</taxon>
    </lineage>
</organism>
<dbReference type="Gene3D" id="3.30.420.510">
    <property type="match status" value="1"/>
</dbReference>
<evidence type="ECO:0000256" key="7">
    <source>
        <dbReference type="ARBA" id="ARBA00022741"/>
    </source>
</evidence>
<dbReference type="EMBL" id="KL363219">
    <property type="protein sequence ID" value="KFD53236.1"/>
    <property type="molecule type" value="Genomic_DNA"/>
</dbReference>
<dbReference type="Proteomes" id="UP000030764">
    <property type="component" value="Unassembled WGS sequence"/>
</dbReference>
<evidence type="ECO:0000256" key="10">
    <source>
        <dbReference type="ARBA" id="ARBA00022993"/>
    </source>
</evidence>
<gene>
    <name evidence="12" type="ORF">M513_05946</name>
</gene>
<proteinExistence type="inferred from homology"/>
<dbReference type="Pfam" id="PF03630">
    <property type="entry name" value="Fumble"/>
    <property type="match status" value="1"/>
</dbReference>
<evidence type="ECO:0000256" key="9">
    <source>
        <dbReference type="ARBA" id="ARBA00022840"/>
    </source>
</evidence>
<dbReference type="Gene3D" id="3.30.420.40">
    <property type="match status" value="1"/>
</dbReference>
<keyword evidence="13" id="KW-1185">Reference proteome</keyword>
<comment type="pathway">
    <text evidence="3">Cofactor biosynthesis; coenzyme A biosynthesis; CoA from (R)-pantothenate: step 1/5.</text>
</comment>
<keyword evidence="5" id="KW-0963">Cytoplasm</keyword>
<dbReference type="InterPro" id="IPR043129">
    <property type="entry name" value="ATPase_NBD"/>
</dbReference>
<evidence type="ECO:0000256" key="6">
    <source>
        <dbReference type="ARBA" id="ARBA00022679"/>
    </source>
</evidence>
<comment type="subcellular location">
    <subcellularLocation>
        <location evidence="2">Cytoplasm</location>
    </subcellularLocation>
</comment>
<keyword evidence="10" id="KW-0173">Coenzyme A biosynthesis</keyword>
<evidence type="ECO:0000256" key="8">
    <source>
        <dbReference type="ARBA" id="ARBA00022777"/>
    </source>
</evidence>
<dbReference type="EC" id="2.7.1.33" evidence="4"/>
<dbReference type="GO" id="GO:0005524">
    <property type="term" value="F:ATP binding"/>
    <property type="evidence" value="ECO:0007669"/>
    <property type="project" value="UniProtKB-KW"/>
</dbReference>
<dbReference type="AlphaFoldDB" id="A0A085M7P0"/>
<dbReference type="GO" id="GO:0005634">
    <property type="term" value="C:nucleus"/>
    <property type="evidence" value="ECO:0007669"/>
    <property type="project" value="TreeGrafter"/>
</dbReference>
<evidence type="ECO:0000256" key="5">
    <source>
        <dbReference type="ARBA" id="ARBA00022490"/>
    </source>
</evidence>
<evidence type="ECO:0000256" key="11">
    <source>
        <dbReference type="ARBA" id="ARBA00060870"/>
    </source>
</evidence>
<dbReference type="PANTHER" id="PTHR12280:SF30">
    <property type="entry name" value="FUMBLE"/>
    <property type="match status" value="1"/>
</dbReference>
<dbReference type="PANTHER" id="PTHR12280">
    <property type="entry name" value="PANTOTHENATE KINASE"/>
    <property type="match status" value="1"/>
</dbReference>
<keyword evidence="6" id="KW-0808">Transferase</keyword>
<dbReference type="SUPFAM" id="SSF53067">
    <property type="entry name" value="Actin-like ATPase domain"/>
    <property type="match status" value="2"/>
</dbReference>
<dbReference type="NCBIfam" id="TIGR00555">
    <property type="entry name" value="panK_eukar"/>
    <property type="match status" value="1"/>
</dbReference>
<dbReference type="CDD" id="cd24122">
    <property type="entry name" value="ASKHA_NBD_PanK-II_Pank1-like"/>
    <property type="match status" value="1"/>
</dbReference>
<keyword evidence="8" id="KW-0418">Kinase</keyword>
<evidence type="ECO:0000256" key="2">
    <source>
        <dbReference type="ARBA" id="ARBA00004496"/>
    </source>
</evidence>